<keyword evidence="3" id="KW-1185">Reference proteome</keyword>
<dbReference type="InterPro" id="IPR000182">
    <property type="entry name" value="GNAT_dom"/>
</dbReference>
<evidence type="ECO:0000313" key="3">
    <source>
        <dbReference type="Proteomes" id="UP000010793"/>
    </source>
</evidence>
<dbReference type="InterPro" id="IPR016181">
    <property type="entry name" value="Acyl_CoA_acyltransferase"/>
</dbReference>
<dbReference type="Proteomes" id="UP000010793">
    <property type="component" value="Chromosome"/>
</dbReference>
<organism evidence="2 3">
    <name type="scientific">Brachyspira pilosicoli P43/6/78</name>
    <dbReference type="NCBI Taxonomy" id="1042417"/>
    <lineage>
        <taxon>Bacteria</taxon>
        <taxon>Pseudomonadati</taxon>
        <taxon>Spirochaetota</taxon>
        <taxon>Spirochaetia</taxon>
        <taxon>Brachyspirales</taxon>
        <taxon>Brachyspiraceae</taxon>
        <taxon>Brachyspira</taxon>
    </lineage>
</organism>
<dbReference type="EMBL" id="CP002873">
    <property type="protein sequence ID" value="AGA65510.1"/>
    <property type="molecule type" value="Genomic_DNA"/>
</dbReference>
<dbReference type="GO" id="GO:0016747">
    <property type="term" value="F:acyltransferase activity, transferring groups other than amino-acyl groups"/>
    <property type="evidence" value="ECO:0007669"/>
    <property type="project" value="InterPro"/>
</dbReference>
<feature type="domain" description="N-acetyltransferase" evidence="1">
    <location>
        <begin position="7"/>
        <end position="164"/>
    </location>
</feature>
<dbReference type="PROSITE" id="PS51186">
    <property type="entry name" value="GNAT"/>
    <property type="match status" value="1"/>
</dbReference>
<name>A0A3B6VHV8_BRAPL</name>
<gene>
    <name evidence="2" type="ORF">BPP43_00750</name>
</gene>
<dbReference type="PANTHER" id="PTHR43792">
    <property type="entry name" value="GNAT FAMILY, PUTATIVE (AFU_ORTHOLOGUE AFUA_3G00765)-RELATED-RELATED"/>
    <property type="match status" value="1"/>
</dbReference>
<reference evidence="2 3" key="1">
    <citation type="journal article" date="2013" name="Genome Announc.">
        <title>Complete Genome Sequence of the Porcine Strain Brachyspira pilosicoli P43/6/78(T.).</title>
        <authorList>
            <person name="Lin C."/>
            <person name="den Bakker H.C."/>
            <person name="Suzuki H."/>
            <person name="Lefebure T."/>
            <person name="Ponnala L."/>
            <person name="Sun Q."/>
            <person name="Stanhope M.J."/>
            <person name="Wiedmann M."/>
            <person name="Duhamel G.E."/>
        </authorList>
    </citation>
    <scope>NUCLEOTIDE SEQUENCE [LARGE SCALE GENOMIC DNA]</scope>
    <source>
        <strain evidence="2 3">P43/6/78</strain>
    </source>
</reference>
<dbReference type="InterPro" id="IPR051531">
    <property type="entry name" value="N-acetyltransferase"/>
</dbReference>
<dbReference type="AlphaFoldDB" id="A0A3B6VHV8"/>
<dbReference type="SUPFAM" id="SSF55729">
    <property type="entry name" value="Acyl-CoA N-acyltransferases (Nat)"/>
    <property type="match status" value="1"/>
</dbReference>
<dbReference type="PANTHER" id="PTHR43792:SF1">
    <property type="entry name" value="N-ACETYLTRANSFERASE DOMAIN-CONTAINING PROTEIN"/>
    <property type="match status" value="1"/>
</dbReference>
<dbReference type="Pfam" id="PF13302">
    <property type="entry name" value="Acetyltransf_3"/>
    <property type="match status" value="1"/>
</dbReference>
<dbReference type="KEGG" id="bpip:BPP43_00750"/>
<proteinExistence type="predicted"/>
<keyword evidence="2" id="KW-0808">Transferase</keyword>
<evidence type="ECO:0000313" key="2">
    <source>
        <dbReference type="EMBL" id="AGA65510.1"/>
    </source>
</evidence>
<dbReference type="RefSeq" id="WP_015273870.1">
    <property type="nucleotide sequence ID" value="NC_019908.1"/>
</dbReference>
<protein>
    <submittedName>
        <fullName evidence="2">Acetyltransferase</fullName>
    </submittedName>
</protein>
<dbReference type="Gene3D" id="3.40.630.30">
    <property type="match status" value="1"/>
</dbReference>
<evidence type="ECO:0000259" key="1">
    <source>
        <dbReference type="PROSITE" id="PS51186"/>
    </source>
</evidence>
<accession>A0A3B6VHV8</accession>
<sequence length="191" mass="22997">MIKTERLIIRQFNIDDTEALFSILSDKEVNKYLPWFPFTSIEETKNHLQKFYLDTNNNKNFYRYAVCLKENNIPIGYIHFENNNDSNDFGYGLKKEYWNKGIITEASKKVIEKLKNDNIKYITATHDINNIASGEVMKKIGMHYKYSYEELWQPKNILVTFRMYQLNLDDNKSRVYDVYLNKYKKHFIEKI</sequence>